<reference evidence="2" key="1">
    <citation type="submission" date="2020-10" db="EMBL/GenBank/DDBJ databases">
        <title>Connecting structure to function with the recovery of over 1000 high-quality activated sludge metagenome-assembled genomes encoding full-length rRNA genes using long-read sequencing.</title>
        <authorList>
            <person name="Singleton C.M."/>
            <person name="Petriglieri F."/>
            <person name="Kristensen J.M."/>
            <person name="Kirkegaard R.H."/>
            <person name="Michaelsen T.Y."/>
            <person name="Andersen M.H."/>
            <person name="Karst S.M."/>
            <person name="Dueholm M.S."/>
            <person name="Nielsen P.H."/>
            <person name="Albertsen M."/>
        </authorList>
    </citation>
    <scope>NUCLEOTIDE SEQUENCE</scope>
    <source>
        <strain evidence="2">Hirt_18-Q3-R61-65_BATAC.395</strain>
    </source>
</reference>
<keyword evidence="1" id="KW-0812">Transmembrane</keyword>
<dbReference type="NCBIfam" id="TIGR02532">
    <property type="entry name" value="IV_pilin_GFxxxE"/>
    <property type="match status" value="1"/>
</dbReference>
<name>A0A9D7K002_9PROT</name>
<protein>
    <submittedName>
        <fullName evidence="2">Type II secretion system protein</fullName>
    </submittedName>
</protein>
<keyword evidence="1" id="KW-0472">Membrane</keyword>
<organism evidence="2 3">
    <name type="scientific">Candidatus Proximibacter danicus</name>
    <dbReference type="NCBI Taxonomy" id="2954365"/>
    <lineage>
        <taxon>Bacteria</taxon>
        <taxon>Pseudomonadati</taxon>
        <taxon>Pseudomonadota</taxon>
        <taxon>Betaproteobacteria</taxon>
        <taxon>Candidatus Proximibacter</taxon>
    </lineage>
</organism>
<comment type="caution">
    <text evidence="2">The sequence shown here is derived from an EMBL/GenBank/DDBJ whole genome shotgun (WGS) entry which is preliminary data.</text>
</comment>
<dbReference type="InterPro" id="IPR012902">
    <property type="entry name" value="N_methyl_site"/>
</dbReference>
<dbReference type="Proteomes" id="UP000886689">
    <property type="component" value="Unassembled WGS sequence"/>
</dbReference>
<proteinExistence type="predicted"/>
<gene>
    <name evidence="2" type="ORF">IPL58_07320</name>
</gene>
<sequence length="145" mass="14601">MKNYRTQGFTLIELIVVIVILGILAATALPKFVDLSSDARTGVMRGVEASMRGANTMVYGKAAASNQLAGAGAVSATATISVTTSNGYAASSTELRKVLDLNPASDFSASGTISHSGATGTCQVGYAAPLTAGGVPTYSPDFSGC</sequence>
<dbReference type="SUPFAM" id="SSF54523">
    <property type="entry name" value="Pili subunits"/>
    <property type="match status" value="1"/>
</dbReference>
<evidence type="ECO:0000256" key="1">
    <source>
        <dbReference type="SAM" id="Phobius"/>
    </source>
</evidence>
<dbReference type="InterPro" id="IPR045584">
    <property type="entry name" value="Pilin-like"/>
</dbReference>
<feature type="transmembrane region" description="Helical" evidence="1">
    <location>
        <begin position="12"/>
        <end position="33"/>
    </location>
</feature>
<accession>A0A9D7K002</accession>
<dbReference type="Gene3D" id="3.30.700.10">
    <property type="entry name" value="Glycoprotein, Type 4 Pilin"/>
    <property type="match status" value="1"/>
</dbReference>
<keyword evidence="1" id="KW-1133">Transmembrane helix</keyword>
<dbReference type="EMBL" id="JADJUC010000005">
    <property type="protein sequence ID" value="MBK8523940.1"/>
    <property type="molecule type" value="Genomic_DNA"/>
</dbReference>
<dbReference type="AlphaFoldDB" id="A0A9D7K002"/>
<evidence type="ECO:0000313" key="3">
    <source>
        <dbReference type="Proteomes" id="UP000886689"/>
    </source>
</evidence>
<dbReference type="Pfam" id="PF07963">
    <property type="entry name" value="N_methyl"/>
    <property type="match status" value="1"/>
</dbReference>
<evidence type="ECO:0000313" key="2">
    <source>
        <dbReference type="EMBL" id="MBK8523940.1"/>
    </source>
</evidence>
<dbReference type="PROSITE" id="PS00409">
    <property type="entry name" value="PROKAR_NTER_METHYL"/>
    <property type="match status" value="1"/>
</dbReference>